<evidence type="ECO:0008006" key="4">
    <source>
        <dbReference type="Google" id="ProtNLM"/>
    </source>
</evidence>
<protein>
    <recommendedName>
        <fullName evidence="4">DUF2157 domain-containing protein</fullName>
    </recommendedName>
</protein>
<organism evidence="2 3">
    <name type="scientific">Heyndrickxia vini</name>
    <dbReference type="NCBI Taxonomy" id="1476025"/>
    <lineage>
        <taxon>Bacteria</taxon>
        <taxon>Bacillati</taxon>
        <taxon>Bacillota</taxon>
        <taxon>Bacilli</taxon>
        <taxon>Bacillales</taxon>
        <taxon>Bacillaceae</taxon>
        <taxon>Heyndrickxia</taxon>
    </lineage>
</organism>
<evidence type="ECO:0000256" key="1">
    <source>
        <dbReference type="SAM" id="Phobius"/>
    </source>
</evidence>
<dbReference type="EMBL" id="CP065425">
    <property type="protein sequence ID" value="QQZ10837.1"/>
    <property type="molecule type" value="Genomic_DNA"/>
</dbReference>
<sequence length="178" mass="21196">MDSSRKEVIIKEIMYWKDHKMLPDHYCDYLLALYSEGELNNELSNVNKRKHGKKFGIFLFILCLLVIISFFVIYFTELAFILQTMILTCFVVFLLILGFYYSKKEFWYPIFYIGAAFLFLLLSVHIIDKEFNNNPLALYTTLFFNCFIWLLTGWRLRLLYFVISGVLGLLLLIIYIVI</sequence>
<keyword evidence="1" id="KW-0472">Membrane</keyword>
<feature type="transmembrane region" description="Helical" evidence="1">
    <location>
        <begin position="158"/>
        <end position="177"/>
    </location>
</feature>
<reference evidence="2 3" key="1">
    <citation type="submission" date="2020-11" db="EMBL/GenBank/DDBJ databases">
        <title>Taxonomic evaluation of the Bacillus sporothermodurans group of bacteria based on whole genome sequences.</title>
        <authorList>
            <person name="Fiedler G."/>
            <person name="Herbstmann A.-D."/>
            <person name="Doll E."/>
            <person name="Wenning M."/>
            <person name="Brinks E."/>
            <person name="Kabisch J."/>
            <person name="Breitenwieser F."/>
            <person name="Lappann M."/>
            <person name="Boehnlein C."/>
            <person name="Franz C."/>
        </authorList>
    </citation>
    <scope>NUCLEOTIDE SEQUENCE [LARGE SCALE GENOMIC DNA]</scope>
    <source>
        <strain evidence="2 3">JCM 19841</strain>
    </source>
</reference>
<keyword evidence="1" id="KW-1133">Transmembrane helix</keyword>
<feature type="transmembrane region" description="Helical" evidence="1">
    <location>
        <begin position="55"/>
        <end position="74"/>
    </location>
</feature>
<name>A0ABX7E8W8_9BACI</name>
<feature type="transmembrane region" description="Helical" evidence="1">
    <location>
        <begin position="106"/>
        <end position="127"/>
    </location>
</feature>
<feature type="transmembrane region" description="Helical" evidence="1">
    <location>
        <begin position="80"/>
        <end position="99"/>
    </location>
</feature>
<keyword evidence="3" id="KW-1185">Reference proteome</keyword>
<feature type="transmembrane region" description="Helical" evidence="1">
    <location>
        <begin position="133"/>
        <end position="151"/>
    </location>
</feature>
<accession>A0ABX7E8W8</accession>
<evidence type="ECO:0000313" key="3">
    <source>
        <dbReference type="Proteomes" id="UP000595691"/>
    </source>
</evidence>
<gene>
    <name evidence="2" type="ORF">I5776_08065</name>
</gene>
<dbReference type="Proteomes" id="UP000595691">
    <property type="component" value="Chromosome"/>
</dbReference>
<proteinExistence type="predicted"/>
<keyword evidence="1" id="KW-0812">Transmembrane</keyword>
<dbReference type="RefSeq" id="WP_202780121.1">
    <property type="nucleotide sequence ID" value="NZ_CP065425.1"/>
</dbReference>
<evidence type="ECO:0000313" key="2">
    <source>
        <dbReference type="EMBL" id="QQZ10837.1"/>
    </source>
</evidence>